<name>A0A2A9N5Y1_9AGAR</name>
<protein>
    <submittedName>
        <fullName evidence="2">Uncharacterized protein</fullName>
    </submittedName>
</protein>
<evidence type="ECO:0000313" key="2">
    <source>
        <dbReference type="EMBL" id="PFH44569.1"/>
    </source>
</evidence>
<evidence type="ECO:0000313" key="3">
    <source>
        <dbReference type="Proteomes" id="UP000242287"/>
    </source>
</evidence>
<sequence length="109" mass="11713">MSQTQSRIASSTANSAGKNKSTSSSCSSSKKSSLASMASNKFAPLTILKDTVRVADPIKQSPTPYPKNRAVLPVIVPVLQITTPPEHPPHYILAFNYSQESLENQGELL</sequence>
<feature type="compositionally biased region" description="Low complexity" evidence="1">
    <location>
        <begin position="13"/>
        <end position="36"/>
    </location>
</feature>
<keyword evidence="3" id="KW-1185">Reference proteome</keyword>
<dbReference type="AlphaFoldDB" id="A0A2A9N5Y1"/>
<reference evidence="2 3" key="1">
    <citation type="submission" date="2014-02" db="EMBL/GenBank/DDBJ databases">
        <title>Transposable element dynamics among asymbiotic and ectomycorrhizal Amanita fungi.</title>
        <authorList>
            <consortium name="DOE Joint Genome Institute"/>
            <person name="Hess J."/>
            <person name="Skrede I."/>
            <person name="Wolfe B."/>
            <person name="LaButti K."/>
            <person name="Ohm R.A."/>
            <person name="Grigoriev I.V."/>
            <person name="Pringle A."/>
        </authorList>
    </citation>
    <scope>NUCLEOTIDE SEQUENCE [LARGE SCALE GENOMIC DNA]</scope>
    <source>
        <strain evidence="2 3">SKay4041</strain>
    </source>
</reference>
<dbReference type="EMBL" id="KZ303328">
    <property type="protein sequence ID" value="PFH44569.1"/>
    <property type="molecule type" value="Genomic_DNA"/>
</dbReference>
<gene>
    <name evidence="2" type="ORF">AMATHDRAFT_11483</name>
</gene>
<dbReference type="Proteomes" id="UP000242287">
    <property type="component" value="Unassembled WGS sequence"/>
</dbReference>
<proteinExistence type="predicted"/>
<evidence type="ECO:0000256" key="1">
    <source>
        <dbReference type="SAM" id="MobiDB-lite"/>
    </source>
</evidence>
<accession>A0A2A9N5Y1</accession>
<feature type="region of interest" description="Disordered" evidence="1">
    <location>
        <begin position="1"/>
        <end position="36"/>
    </location>
</feature>
<organism evidence="2 3">
    <name type="scientific">Amanita thiersii Skay4041</name>
    <dbReference type="NCBI Taxonomy" id="703135"/>
    <lineage>
        <taxon>Eukaryota</taxon>
        <taxon>Fungi</taxon>
        <taxon>Dikarya</taxon>
        <taxon>Basidiomycota</taxon>
        <taxon>Agaricomycotina</taxon>
        <taxon>Agaricomycetes</taxon>
        <taxon>Agaricomycetidae</taxon>
        <taxon>Agaricales</taxon>
        <taxon>Pluteineae</taxon>
        <taxon>Amanitaceae</taxon>
        <taxon>Amanita</taxon>
    </lineage>
</organism>
<feature type="compositionally biased region" description="Polar residues" evidence="1">
    <location>
        <begin position="1"/>
        <end position="12"/>
    </location>
</feature>